<feature type="transmembrane region" description="Helical" evidence="1">
    <location>
        <begin position="130"/>
        <end position="147"/>
    </location>
</feature>
<keyword evidence="3" id="KW-1185">Reference proteome</keyword>
<evidence type="ECO:0000313" key="2">
    <source>
        <dbReference type="EMBL" id="MFC4069846.1"/>
    </source>
</evidence>
<keyword evidence="1" id="KW-0812">Transmembrane</keyword>
<feature type="transmembrane region" description="Helical" evidence="1">
    <location>
        <begin position="234"/>
        <end position="253"/>
    </location>
</feature>
<sequence>MSLAPQPERSSPPSTPAAAPPVQSIGLTVTAVAAVLIVVSVGARALIAHRGYLTYDDFPLVSMAEGNGLSPDYLFGLFNNHLMPAGQLVTWLTLHVGGFSYTPFLTLLVAGQLAVSIALYRLLRLMLQPGWAVLVPLSIFLFSPLTLEATSWWAVGINMLPMQLAMILAVGAQVKYIRTRRPKHLVTLGLSILLGLVFFEKALLAVALVFLTTLCLYTRGGPFRSVWTTIRRWWPSWAVLTNISLLFLVFYLARSTSSLRRPSSVDEVVTFVTQMFGNTLFPGLMGGPWQWMAAGDGAPVTAPAENVRWIALGVMVLFIGFTVWLRGTEAGRAWLLMFLYAALVAGLLGATRLGSIYSGVAGAVPRYISDVVVVAAIAAGAALCGVRREGIEEVAAAERPRARLVGVPRALPVLAAVVVVLAGSAAFTSLRFGDEWALKKGRDYLLTAKAELAAAPAGTVFMDSLVPEDVVGRLSAPYNKQSEFFGPLGKDGPIFVIQSRHLSAFDETGHIRRAWVNGVSAEPGPVQGCGYRITGGPVSIPLKNSVEDYWWVVRIAYLSDRDTSATLRIGAGEIIPFDVHRGLNEVFALASGGGGTVEVDLTDDTVGVCTDEITVGQVVPAPAG</sequence>
<keyword evidence="1" id="KW-1133">Transmembrane helix</keyword>
<dbReference type="RefSeq" id="WP_378070732.1">
    <property type="nucleotide sequence ID" value="NZ_JBHSBL010000021.1"/>
</dbReference>
<keyword evidence="1" id="KW-0472">Membrane</keyword>
<feature type="transmembrane region" description="Helical" evidence="1">
    <location>
        <begin position="367"/>
        <end position="386"/>
    </location>
</feature>
<feature type="transmembrane region" description="Helical" evidence="1">
    <location>
        <begin position="333"/>
        <end position="355"/>
    </location>
</feature>
<feature type="transmembrane region" description="Helical" evidence="1">
    <location>
        <begin position="101"/>
        <end position="123"/>
    </location>
</feature>
<feature type="transmembrane region" description="Helical" evidence="1">
    <location>
        <begin position="307"/>
        <end position="326"/>
    </location>
</feature>
<protein>
    <submittedName>
        <fullName evidence="2">Uncharacterized protein</fullName>
    </submittedName>
</protein>
<dbReference type="Proteomes" id="UP001595867">
    <property type="component" value="Unassembled WGS sequence"/>
</dbReference>
<gene>
    <name evidence="2" type="ORF">ACFO0C_33395</name>
</gene>
<evidence type="ECO:0000313" key="3">
    <source>
        <dbReference type="Proteomes" id="UP001595867"/>
    </source>
</evidence>
<accession>A0ABV8J127</accession>
<feature type="transmembrane region" description="Helical" evidence="1">
    <location>
        <begin position="265"/>
        <end position="287"/>
    </location>
</feature>
<name>A0ABV8J127_9ACTN</name>
<feature type="transmembrane region" description="Helical" evidence="1">
    <location>
        <begin position="407"/>
        <end position="427"/>
    </location>
</feature>
<feature type="transmembrane region" description="Helical" evidence="1">
    <location>
        <begin position="186"/>
        <end position="214"/>
    </location>
</feature>
<proteinExistence type="predicted"/>
<organism evidence="2 3">
    <name type="scientific">Actinoplanes subglobosus</name>
    <dbReference type="NCBI Taxonomy" id="1547892"/>
    <lineage>
        <taxon>Bacteria</taxon>
        <taxon>Bacillati</taxon>
        <taxon>Actinomycetota</taxon>
        <taxon>Actinomycetes</taxon>
        <taxon>Micromonosporales</taxon>
        <taxon>Micromonosporaceae</taxon>
        <taxon>Actinoplanes</taxon>
    </lineage>
</organism>
<comment type="caution">
    <text evidence="2">The sequence shown here is derived from an EMBL/GenBank/DDBJ whole genome shotgun (WGS) entry which is preliminary data.</text>
</comment>
<feature type="transmembrane region" description="Helical" evidence="1">
    <location>
        <begin position="25"/>
        <end position="47"/>
    </location>
</feature>
<reference evidence="3" key="1">
    <citation type="journal article" date="2019" name="Int. J. Syst. Evol. Microbiol.">
        <title>The Global Catalogue of Microorganisms (GCM) 10K type strain sequencing project: providing services to taxonomists for standard genome sequencing and annotation.</title>
        <authorList>
            <consortium name="The Broad Institute Genomics Platform"/>
            <consortium name="The Broad Institute Genome Sequencing Center for Infectious Disease"/>
            <person name="Wu L."/>
            <person name="Ma J."/>
        </authorList>
    </citation>
    <scope>NUCLEOTIDE SEQUENCE [LARGE SCALE GENOMIC DNA]</scope>
    <source>
        <strain evidence="3">TBRC 5832</strain>
    </source>
</reference>
<feature type="transmembrane region" description="Helical" evidence="1">
    <location>
        <begin position="153"/>
        <end position="174"/>
    </location>
</feature>
<evidence type="ECO:0000256" key="1">
    <source>
        <dbReference type="SAM" id="Phobius"/>
    </source>
</evidence>
<dbReference type="EMBL" id="JBHSBL010000021">
    <property type="protein sequence ID" value="MFC4069846.1"/>
    <property type="molecule type" value="Genomic_DNA"/>
</dbReference>